<evidence type="ECO:0008006" key="3">
    <source>
        <dbReference type="Google" id="ProtNLM"/>
    </source>
</evidence>
<proteinExistence type="predicted"/>
<accession>A0A3P4AR90</accession>
<dbReference type="EMBL" id="LR027517">
    <property type="protein sequence ID" value="VCU52563.1"/>
    <property type="molecule type" value="Genomic_DNA"/>
</dbReference>
<dbReference type="Proteomes" id="UP000279841">
    <property type="component" value="Chromosome"/>
</dbReference>
<sequence length="280" mass="30898">MRVGLVHGFLSRRYLDFWRAYLEALGVEVVEAAPPPSDLPFCLPVQRLLAQVEALKEAGVDYLLLPDLQGGVESERGGGQCPWLLDLEATLLRYFPGLPPVLKVPAELSERVLGRAGEVGQLLVRNPMLVGRALDRTRRLLKPPPPLPTPQGSVGVVAQPYLLEEPAFRREVEAALRAHGLEAYFPDLPPERLREEADRLLPVDLPTDRELVGAIHYLGRLGRVKGLALVVSYACPPIPGLMRKAARRLGKPYRLLTLGEDWQEPLAALKAEMEKGDRGG</sequence>
<name>A0A3P4AR90_THETH</name>
<dbReference type="RefSeq" id="WP_008632817.1">
    <property type="nucleotide sequence ID" value="NZ_AP024937.1"/>
</dbReference>
<gene>
    <name evidence="1" type="ORF">TTHN1_00313</name>
</gene>
<reference evidence="1 2" key="1">
    <citation type="submission" date="2018-10" db="EMBL/GenBank/DDBJ databases">
        <authorList>
            <person name="Peiro R."/>
            <person name="Begona"/>
            <person name="Cbmso G."/>
            <person name="Lopez M."/>
            <person name="Gonzalez S."/>
            <person name="Sacristan E."/>
            <person name="Castillo E."/>
        </authorList>
    </citation>
    <scope>NUCLEOTIDE SEQUENCE [LARGE SCALE GENOMIC DNA]</scope>
    <source>
        <strain evidence="1">TTHNAR1</strain>
    </source>
</reference>
<protein>
    <recommendedName>
        <fullName evidence="3">DUF2229 domain-containing protein</fullName>
    </recommendedName>
</protein>
<evidence type="ECO:0000313" key="2">
    <source>
        <dbReference type="Proteomes" id="UP000279841"/>
    </source>
</evidence>
<evidence type="ECO:0000313" key="1">
    <source>
        <dbReference type="EMBL" id="VCU52563.1"/>
    </source>
</evidence>
<organism evidence="1 2">
    <name type="scientific">Thermus thermophilus</name>
    <dbReference type="NCBI Taxonomy" id="274"/>
    <lineage>
        <taxon>Bacteria</taxon>
        <taxon>Thermotogati</taxon>
        <taxon>Deinococcota</taxon>
        <taxon>Deinococci</taxon>
        <taxon>Thermales</taxon>
        <taxon>Thermaceae</taxon>
        <taxon>Thermus</taxon>
    </lineage>
</organism>
<dbReference type="AlphaFoldDB" id="A0A3P4AR90"/>